<gene>
    <name evidence="2" type="ORF">OFUS_LOCUS25211</name>
</gene>
<keyword evidence="3" id="KW-1185">Reference proteome</keyword>
<feature type="region of interest" description="Disordered" evidence="1">
    <location>
        <begin position="50"/>
        <end position="83"/>
    </location>
</feature>
<feature type="compositionally biased region" description="Basic and acidic residues" evidence="1">
    <location>
        <begin position="621"/>
        <end position="636"/>
    </location>
</feature>
<accession>A0A8S4Q640</accession>
<feature type="region of interest" description="Disordered" evidence="1">
    <location>
        <begin position="610"/>
        <end position="671"/>
    </location>
</feature>
<feature type="compositionally biased region" description="Polar residues" evidence="1">
    <location>
        <begin position="282"/>
        <end position="293"/>
    </location>
</feature>
<organism evidence="2 3">
    <name type="scientific">Owenia fusiformis</name>
    <name type="common">Polychaete worm</name>
    <dbReference type="NCBI Taxonomy" id="6347"/>
    <lineage>
        <taxon>Eukaryota</taxon>
        <taxon>Metazoa</taxon>
        <taxon>Spiralia</taxon>
        <taxon>Lophotrochozoa</taxon>
        <taxon>Annelida</taxon>
        <taxon>Polychaeta</taxon>
        <taxon>Sedentaria</taxon>
        <taxon>Canalipalpata</taxon>
        <taxon>Sabellida</taxon>
        <taxon>Oweniida</taxon>
        <taxon>Oweniidae</taxon>
        <taxon>Owenia</taxon>
    </lineage>
</organism>
<sequence length="671" mass="74471">MAGVEIGATADAHDGLTTECITLDINDTPSEVHAIKSFLMEKAQQTSEEFVKELEGRGLEKNSSGGVTEGETEHKTESKEKVSPPQLLRSVLQDLVWCNIHITKCVSELESVVNFYNTYHVHRNQLLIAHARIFESFVAKIVNGPSNSKDRKYMPLVLAYAYAQASEMRHTFWIPRGVAYCSTPVLRLFYNAAVSVLAAVDKKTLVEPTTAKMIARNAFYCSRVDFLKCLGDDPCGESSGESSEDSDSDIDEEALVKRFKDGITLVDGELKTLSSPRDDPNTDTPASNDTDQSAPVVDPHGKGDESKPSETIKDILDELINQAAEKCNNTENDKVFPQAGDAQGSLLPKKLMEPIDCASVDVPNKSKEVKAGDVEIAPTEELEITGEFPNGDESLNDNTNEERSVSDGLCVVGKAITSEALERKPGFTHLVVDMKEDEEPSEENAPNDLLAGLKSNGRLNDITELYTRLLATDDNPLMGDIVSQMINQETQSFENLYQIFEQDEGYHRFFLGEEDELKCPRMHEHLNMSPAELAQVLNGAIYNHIMELLEQEDAFLDEIMYKILPSFLETKKIPDNFAELEKRYGDHQFFVTYMVELCKQLTDAIEGEFWSENVPDSTENEEGKRSAEKGETKDNASDESNDSDNDKAESKDKDDIIGAANTVLENPSTSV</sequence>
<protein>
    <submittedName>
        <fullName evidence="2">Uncharacterized protein</fullName>
    </submittedName>
</protein>
<proteinExistence type="predicted"/>
<evidence type="ECO:0000313" key="2">
    <source>
        <dbReference type="EMBL" id="CAH1801420.1"/>
    </source>
</evidence>
<name>A0A8S4Q640_OWEFU</name>
<dbReference type="AlphaFoldDB" id="A0A8S4Q640"/>
<dbReference type="EMBL" id="CAIIXF020000012">
    <property type="protein sequence ID" value="CAH1801420.1"/>
    <property type="molecule type" value="Genomic_DNA"/>
</dbReference>
<reference evidence="2" key="1">
    <citation type="submission" date="2022-03" db="EMBL/GenBank/DDBJ databases">
        <authorList>
            <person name="Martin C."/>
        </authorList>
    </citation>
    <scope>NUCLEOTIDE SEQUENCE</scope>
</reference>
<feature type="compositionally biased region" description="Basic and acidic residues" evidence="1">
    <location>
        <begin position="71"/>
        <end position="82"/>
    </location>
</feature>
<evidence type="ECO:0000256" key="1">
    <source>
        <dbReference type="SAM" id="MobiDB-lite"/>
    </source>
</evidence>
<feature type="compositionally biased region" description="Basic and acidic residues" evidence="1">
    <location>
        <begin position="299"/>
        <end position="309"/>
    </location>
</feature>
<feature type="compositionally biased region" description="Basic and acidic residues" evidence="1">
    <location>
        <begin position="644"/>
        <end position="656"/>
    </location>
</feature>
<feature type="region of interest" description="Disordered" evidence="1">
    <location>
        <begin position="269"/>
        <end position="309"/>
    </location>
</feature>
<feature type="compositionally biased region" description="Basic and acidic residues" evidence="1">
    <location>
        <begin position="50"/>
        <end position="60"/>
    </location>
</feature>
<dbReference type="Proteomes" id="UP000749559">
    <property type="component" value="Unassembled WGS sequence"/>
</dbReference>
<evidence type="ECO:0000313" key="3">
    <source>
        <dbReference type="Proteomes" id="UP000749559"/>
    </source>
</evidence>
<comment type="caution">
    <text evidence="2">The sequence shown here is derived from an EMBL/GenBank/DDBJ whole genome shotgun (WGS) entry which is preliminary data.</text>
</comment>